<protein>
    <submittedName>
        <fullName evidence="6">LysR family transcriptional regulator</fullName>
    </submittedName>
</protein>
<feature type="domain" description="HTH lysR-type" evidence="5">
    <location>
        <begin position="3"/>
        <end position="60"/>
    </location>
</feature>
<dbReference type="Gene3D" id="1.10.10.10">
    <property type="entry name" value="Winged helix-like DNA-binding domain superfamily/Winged helix DNA-binding domain"/>
    <property type="match status" value="1"/>
</dbReference>
<reference evidence="6 7" key="1">
    <citation type="submission" date="2024-10" db="EMBL/GenBank/DDBJ databases">
        <title>The Natural Products Discovery Center: Release of the First 8490 Sequenced Strains for Exploring Actinobacteria Biosynthetic Diversity.</title>
        <authorList>
            <person name="Kalkreuter E."/>
            <person name="Kautsar S.A."/>
            <person name="Yang D."/>
            <person name="Bader C.D."/>
            <person name="Teijaro C.N."/>
            <person name="Fluegel L."/>
            <person name="Davis C.M."/>
            <person name="Simpson J.R."/>
            <person name="Lauterbach L."/>
            <person name="Steele A.D."/>
            <person name="Gui C."/>
            <person name="Meng S."/>
            <person name="Li G."/>
            <person name="Viehrig K."/>
            <person name="Ye F."/>
            <person name="Su P."/>
            <person name="Kiefer A.F."/>
            <person name="Nichols A."/>
            <person name="Cepeda A.J."/>
            <person name="Yan W."/>
            <person name="Fan B."/>
            <person name="Jiang Y."/>
            <person name="Adhikari A."/>
            <person name="Zheng C.-J."/>
            <person name="Schuster L."/>
            <person name="Cowan T.M."/>
            <person name="Smanski M.J."/>
            <person name="Chevrette M.G."/>
            <person name="De Carvalho L.P.S."/>
            <person name="Shen B."/>
        </authorList>
    </citation>
    <scope>NUCLEOTIDE SEQUENCE [LARGE SCALE GENOMIC DNA]</scope>
    <source>
        <strain evidence="6 7">NPDC050545</strain>
    </source>
</reference>
<dbReference type="PRINTS" id="PR00039">
    <property type="entry name" value="HTHLYSR"/>
</dbReference>
<keyword evidence="3" id="KW-0238">DNA-binding</keyword>
<dbReference type="CDD" id="cd08420">
    <property type="entry name" value="PBP2_CysL_like"/>
    <property type="match status" value="1"/>
</dbReference>
<evidence type="ECO:0000256" key="1">
    <source>
        <dbReference type="ARBA" id="ARBA00009437"/>
    </source>
</evidence>
<evidence type="ECO:0000256" key="2">
    <source>
        <dbReference type="ARBA" id="ARBA00023015"/>
    </source>
</evidence>
<evidence type="ECO:0000259" key="5">
    <source>
        <dbReference type="PROSITE" id="PS50931"/>
    </source>
</evidence>
<evidence type="ECO:0000313" key="6">
    <source>
        <dbReference type="EMBL" id="MFI6504614.1"/>
    </source>
</evidence>
<keyword evidence="4" id="KW-0804">Transcription</keyword>
<evidence type="ECO:0000313" key="7">
    <source>
        <dbReference type="Proteomes" id="UP001612741"/>
    </source>
</evidence>
<evidence type="ECO:0000256" key="3">
    <source>
        <dbReference type="ARBA" id="ARBA00023125"/>
    </source>
</evidence>
<dbReference type="RefSeq" id="WP_397090415.1">
    <property type="nucleotide sequence ID" value="NZ_JBITGY010000015.1"/>
</dbReference>
<dbReference type="PANTHER" id="PTHR30126:SF39">
    <property type="entry name" value="HTH-TYPE TRANSCRIPTIONAL REGULATOR CYSL"/>
    <property type="match status" value="1"/>
</dbReference>
<dbReference type="Proteomes" id="UP001612741">
    <property type="component" value="Unassembled WGS sequence"/>
</dbReference>
<dbReference type="Gene3D" id="3.40.190.290">
    <property type="match status" value="1"/>
</dbReference>
<dbReference type="PANTHER" id="PTHR30126">
    <property type="entry name" value="HTH-TYPE TRANSCRIPTIONAL REGULATOR"/>
    <property type="match status" value="1"/>
</dbReference>
<dbReference type="InterPro" id="IPR005119">
    <property type="entry name" value="LysR_subst-bd"/>
</dbReference>
<keyword evidence="2" id="KW-0805">Transcription regulation</keyword>
<dbReference type="SUPFAM" id="SSF53850">
    <property type="entry name" value="Periplasmic binding protein-like II"/>
    <property type="match status" value="1"/>
</dbReference>
<dbReference type="InterPro" id="IPR036388">
    <property type="entry name" value="WH-like_DNA-bd_sf"/>
</dbReference>
<dbReference type="InterPro" id="IPR036390">
    <property type="entry name" value="WH_DNA-bd_sf"/>
</dbReference>
<evidence type="ECO:0000256" key="4">
    <source>
        <dbReference type="ARBA" id="ARBA00023163"/>
    </source>
</evidence>
<dbReference type="Pfam" id="PF00126">
    <property type="entry name" value="HTH_1"/>
    <property type="match status" value="1"/>
</dbReference>
<keyword evidence="7" id="KW-1185">Reference proteome</keyword>
<name>A0ABW7ZAU9_9ACTN</name>
<dbReference type="SUPFAM" id="SSF46785">
    <property type="entry name" value="Winged helix' DNA-binding domain"/>
    <property type="match status" value="1"/>
</dbReference>
<gene>
    <name evidence="6" type="ORF">ACIBG2_45015</name>
</gene>
<dbReference type="Pfam" id="PF03466">
    <property type="entry name" value="LysR_substrate"/>
    <property type="match status" value="1"/>
</dbReference>
<dbReference type="PROSITE" id="PS50931">
    <property type="entry name" value="HTH_LYSR"/>
    <property type="match status" value="1"/>
</dbReference>
<proteinExistence type="inferred from homology"/>
<organism evidence="6 7">
    <name type="scientific">Nonomuraea typhae</name>
    <dbReference type="NCBI Taxonomy" id="2603600"/>
    <lineage>
        <taxon>Bacteria</taxon>
        <taxon>Bacillati</taxon>
        <taxon>Actinomycetota</taxon>
        <taxon>Actinomycetes</taxon>
        <taxon>Streptosporangiales</taxon>
        <taxon>Streptosporangiaceae</taxon>
        <taxon>Nonomuraea</taxon>
    </lineage>
</organism>
<comment type="similarity">
    <text evidence="1">Belongs to the LysR transcriptional regulatory family.</text>
</comment>
<dbReference type="InterPro" id="IPR000847">
    <property type="entry name" value="LysR_HTH_N"/>
</dbReference>
<dbReference type="EMBL" id="JBITGY010000015">
    <property type="protein sequence ID" value="MFI6504614.1"/>
    <property type="molecule type" value="Genomic_DNA"/>
</dbReference>
<sequence length="316" mass="34050">MQLNLHRLWIFMTVVECGGFSAAAQKLYLSQPSVSHQVRQLEQGLRTTLIDRSGARIRLTPEGEVMLEYARRVFLLADEAVAAIRQVSGLQTGTLVAGGTTTVGTYLLPPLLAAFRDRHPGIEIGIQVGNAQQVERGLVDGDIGVAVLAGEPSAAQLVSEPILEDRLVLITHPGHRLSSRAVVAGSAPSHTAEPEELAGELFLIREPGSSTRELQERALETWGLAAAGRTEIWGPETIKQAVAAGLGVSLLSEHCVEQELADGRLAAVAVAPVPQPRPIVLAHRRDRLLGPAEKAFIDMLRQVRSWPGINRLRSIS</sequence>
<comment type="caution">
    <text evidence="6">The sequence shown here is derived from an EMBL/GenBank/DDBJ whole genome shotgun (WGS) entry which is preliminary data.</text>
</comment>
<accession>A0ABW7ZAU9</accession>